<protein>
    <submittedName>
        <fullName evidence="1">2'-5' RNA ligase family protein</fullName>
    </submittedName>
</protein>
<evidence type="ECO:0000313" key="1">
    <source>
        <dbReference type="EMBL" id="MCV9928563.1"/>
    </source>
</evidence>
<comment type="caution">
    <text evidence="1">The sequence shown here is derived from an EMBL/GenBank/DDBJ whole genome shotgun (WGS) entry which is preliminary data.</text>
</comment>
<sequence length="186" mass="21477">MEKHYSVAIYPPELIITLVKSMKEQLANEIKWFNSKNSVAHITICEFKVSDTEIEIIKKKLSRLCDALEPVEVHLEKFDSYPNGAFFITPNEISKSKLKPIMKRIQQSLAIRNMKKSDDPHISIARRLPPENIVIANQMFTSININFICNSIVLRQFDEVIKQFSVIDTFKFNSNTQSELIQGTLF</sequence>
<dbReference type="EMBL" id="JAOZEW010000013">
    <property type="protein sequence ID" value="MCV9928563.1"/>
    <property type="molecule type" value="Genomic_DNA"/>
</dbReference>
<dbReference type="Pfam" id="PF13563">
    <property type="entry name" value="2_5_RNA_ligase2"/>
    <property type="match status" value="1"/>
</dbReference>
<dbReference type="Proteomes" id="UP001151079">
    <property type="component" value="Unassembled WGS sequence"/>
</dbReference>
<accession>A0A9X2YVG8</accession>
<dbReference type="GO" id="GO:0016874">
    <property type="term" value="F:ligase activity"/>
    <property type="evidence" value="ECO:0007669"/>
    <property type="project" value="UniProtKB-KW"/>
</dbReference>
<proteinExistence type="predicted"/>
<gene>
    <name evidence="1" type="ORF">OIU83_12920</name>
</gene>
<reference evidence="1" key="1">
    <citation type="submission" date="2022-10" db="EMBL/GenBank/DDBJ databases">
        <title>Two novel species of Flavobacterium.</title>
        <authorList>
            <person name="Liu Q."/>
            <person name="Xin Y.-H."/>
        </authorList>
    </citation>
    <scope>NUCLEOTIDE SEQUENCE</scope>
    <source>
        <strain evidence="1">LS1R49</strain>
    </source>
</reference>
<dbReference type="RefSeq" id="WP_264206675.1">
    <property type="nucleotide sequence ID" value="NZ_JAOZEW010000013.1"/>
</dbReference>
<keyword evidence="1" id="KW-0436">Ligase</keyword>
<dbReference type="AlphaFoldDB" id="A0A9X2YVG8"/>
<organism evidence="1 2">
    <name type="scientific">Flavobacterium shii</name>
    <dbReference type="NCBI Taxonomy" id="2987687"/>
    <lineage>
        <taxon>Bacteria</taxon>
        <taxon>Pseudomonadati</taxon>
        <taxon>Bacteroidota</taxon>
        <taxon>Flavobacteriia</taxon>
        <taxon>Flavobacteriales</taxon>
        <taxon>Flavobacteriaceae</taxon>
        <taxon>Flavobacterium</taxon>
    </lineage>
</organism>
<dbReference type="InterPro" id="IPR009097">
    <property type="entry name" value="Cyclic_Pdiesterase"/>
</dbReference>
<dbReference type="SUPFAM" id="SSF55144">
    <property type="entry name" value="LigT-like"/>
    <property type="match status" value="1"/>
</dbReference>
<dbReference type="Gene3D" id="3.90.1140.10">
    <property type="entry name" value="Cyclic phosphodiesterase"/>
    <property type="match status" value="1"/>
</dbReference>
<evidence type="ECO:0000313" key="2">
    <source>
        <dbReference type="Proteomes" id="UP001151079"/>
    </source>
</evidence>
<name>A0A9X2YVG8_9FLAO</name>
<keyword evidence="2" id="KW-1185">Reference proteome</keyword>